<reference evidence="1" key="1">
    <citation type="submission" date="2015-04" db="UniProtKB">
        <authorList>
            <consortium name="EnsemblPlants"/>
        </authorList>
    </citation>
    <scope>IDENTIFICATION</scope>
</reference>
<organism evidence="1">
    <name type="scientific">Oryza glumipatula</name>
    <dbReference type="NCBI Taxonomy" id="40148"/>
    <lineage>
        <taxon>Eukaryota</taxon>
        <taxon>Viridiplantae</taxon>
        <taxon>Streptophyta</taxon>
        <taxon>Embryophyta</taxon>
        <taxon>Tracheophyta</taxon>
        <taxon>Spermatophyta</taxon>
        <taxon>Magnoliopsida</taxon>
        <taxon>Liliopsida</taxon>
        <taxon>Poales</taxon>
        <taxon>Poaceae</taxon>
        <taxon>BOP clade</taxon>
        <taxon>Oryzoideae</taxon>
        <taxon>Oryzeae</taxon>
        <taxon>Oryzinae</taxon>
        <taxon>Oryza</taxon>
    </lineage>
</organism>
<dbReference type="AlphaFoldDB" id="A0A0D9Z9W6"/>
<dbReference type="HOGENOM" id="CLU_2324178_0_0_1"/>
<dbReference type="EnsemblPlants" id="OGLUM03G24950.1">
    <property type="protein sequence ID" value="OGLUM03G24950.1"/>
    <property type="gene ID" value="OGLUM03G24950"/>
</dbReference>
<protein>
    <submittedName>
        <fullName evidence="1">Uncharacterized protein</fullName>
    </submittedName>
</protein>
<accession>A0A0D9Z9W6</accession>
<keyword evidence="2" id="KW-1185">Reference proteome</keyword>
<proteinExistence type="predicted"/>
<name>A0A0D9Z9W6_9ORYZ</name>
<evidence type="ECO:0000313" key="2">
    <source>
        <dbReference type="Proteomes" id="UP000026961"/>
    </source>
</evidence>
<sequence length="99" mass="11029">MSVEQTKRRSGVKDEGTGIYKYQYLRTGYKPAQINCLSIPTGRSGPNSLINLTNGEVQECCYPEMEDREVSARCQTAVPVPVPDPGSEPIHGRLIRYQV</sequence>
<evidence type="ECO:0000313" key="1">
    <source>
        <dbReference type="EnsemblPlants" id="OGLUM03G24950.1"/>
    </source>
</evidence>
<dbReference type="Gramene" id="OGLUM03G24950.1">
    <property type="protein sequence ID" value="OGLUM03G24950.1"/>
    <property type="gene ID" value="OGLUM03G24950"/>
</dbReference>
<dbReference type="Proteomes" id="UP000026961">
    <property type="component" value="Chromosome 3"/>
</dbReference>
<reference evidence="1" key="2">
    <citation type="submission" date="2018-05" db="EMBL/GenBank/DDBJ databases">
        <title>OgluRS3 (Oryza glumaepatula Reference Sequence Version 3).</title>
        <authorList>
            <person name="Zhang J."/>
            <person name="Kudrna D."/>
            <person name="Lee S."/>
            <person name="Talag J."/>
            <person name="Welchert J."/>
            <person name="Wing R.A."/>
        </authorList>
    </citation>
    <scope>NUCLEOTIDE SEQUENCE [LARGE SCALE GENOMIC DNA]</scope>
</reference>